<feature type="region of interest" description="Disordered" evidence="12">
    <location>
        <begin position="1"/>
        <end position="23"/>
    </location>
</feature>
<gene>
    <name evidence="14" type="ORF">GSTENG00035081001</name>
</gene>
<feature type="domain" description="Protein kinase" evidence="13">
    <location>
        <begin position="46"/>
        <end position="205"/>
    </location>
</feature>
<dbReference type="OrthoDB" id="8946555at2759"/>
<evidence type="ECO:0000256" key="6">
    <source>
        <dbReference type="ARBA" id="ARBA00022777"/>
    </source>
</evidence>
<evidence type="ECO:0000256" key="10">
    <source>
        <dbReference type="ARBA" id="ARBA00060827"/>
    </source>
</evidence>
<dbReference type="EMBL" id="CAAE01015108">
    <property type="protein sequence ID" value="CAG12680.1"/>
    <property type="molecule type" value="Genomic_DNA"/>
</dbReference>
<dbReference type="PROSITE" id="PS50011">
    <property type="entry name" value="PROTEIN_KINASE_DOM"/>
    <property type="match status" value="1"/>
</dbReference>
<dbReference type="KEGG" id="tng:GSTEN00035081G001"/>
<dbReference type="GO" id="GO:0004674">
    <property type="term" value="F:protein serine/threonine kinase activity"/>
    <property type="evidence" value="ECO:0007669"/>
    <property type="project" value="UniProtKB-KW"/>
</dbReference>
<dbReference type="PROSITE" id="PS00107">
    <property type="entry name" value="PROTEIN_KINASE_ATP"/>
    <property type="match status" value="1"/>
</dbReference>
<keyword evidence="6" id="KW-0418">Kinase</keyword>
<evidence type="ECO:0000313" key="14">
    <source>
        <dbReference type="EMBL" id="CAG12680.1"/>
    </source>
</evidence>
<feature type="binding site" evidence="11">
    <location>
        <position position="75"/>
    </location>
    <ligand>
        <name>ATP</name>
        <dbReference type="ChEBI" id="CHEBI:30616"/>
    </ligand>
</feature>
<dbReference type="SUPFAM" id="SSF56112">
    <property type="entry name" value="Protein kinase-like (PK-like)"/>
    <property type="match status" value="1"/>
</dbReference>
<evidence type="ECO:0000256" key="7">
    <source>
        <dbReference type="ARBA" id="ARBA00022840"/>
    </source>
</evidence>
<dbReference type="PANTHER" id="PTHR24342">
    <property type="entry name" value="SERINE/THREONINE-PROTEIN KINASE 17"/>
    <property type="match status" value="1"/>
</dbReference>
<dbReference type="PANTHER" id="PTHR24342:SF6">
    <property type="entry name" value="SERINE_THREONINE-PROTEIN KINASE 17A"/>
    <property type="match status" value="1"/>
</dbReference>
<dbReference type="Gene3D" id="3.30.200.20">
    <property type="entry name" value="Phosphorylase Kinase, domain 1"/>
    <property type="match status" value="1"/>
</dbReference>
<dbReference type="GO" id="GO:0035556">
    <property type="term" value="P:intracellular signal transduction"/>
    <property type="evidence" value="ECO:0007669"/>
    <property type="project" value="TreeGrafter"/>
</dbReference>
<keyword evidence="4" id="KW-0808">Transferase</keyword>
<comment type="caution">
    <text evidence="14">The sequence shown here is derived from an EMBL/GenBank/DDBJ whole genome shotgun (WGS) entry which is preliminary data.</text>
</comment>
<dbReference type="GO" id="GO:0005634">
    <property type="term" value="C:nucleus"/>
    <property type="evidence" value="ECO:0007669"/>
    <property type="project" value="TreeGrafter"/>
</dbReference>
<accession>Q4RG02</accession>
<comment type="catalytic activity">
    <reaction evidence="8">
        <text>L-threonyl-[protein] + ATP = O-phospho-L-threonyl-[protein] + ADP + H(+)</text>
        <dbReference type="Rhea" id="RHEA:46608"/>
        <dbReference type="Rhea" id="RHEA-COMP:11060"/>
        <dbReference type="Rhea" id="RHEA-COMP:11605"/>
        <dbReference type="ChEBI" id="CHEBI:15378"/>
        <dbReference type="ChEBI" id="CHEBI:30013"/>
        <dbReference type="ChEBI" id="CHEBI:30616"/>
        <dbReference type="ChEBI" id="CHEBI:61977"/>
        <dbReference type="ChEBI" id="CHEBI:456216"/>
        <dbReference type="EC" id="2.7.11.1"/>
    </reaction>
</comment>
<name>Q4RG02_TETNG</name>
<dbReference type="InterPro" id="IPR000719">
    <property type="entry name" value="Prot_kinase_dom"/>
</dbReference>
<proteinExistence type="inferred from homology"/>
<evidence type="ECO:0000256" key="3">
    <source>
        <dbReference type="ARBA" id="ARBA00022553"/>
    </source>
</evidence>
<evidence type="ECO:0000256" key="1">
    <source>
        <dbReference type="ARBA" id="ARBA00012513"/>
    </source>
</evidence>
<dbReference type="GO" id="GO:0043065">
    <property type="term" value="P:positive regulation of apoptotic process"/>
    <property type="evidence" value="ECO:0007669"/>
    <property type="project" value="TreeGrafter"/>
</dbReference>
<evidence type="ECO:0000256" key="12">
    <source>
        <dbReference type="SAM" id="MobiDB-lite"/>
    </source>
</evidence>
<dbReference type="GO" id="GO:0005524">
    <property type="term" value="F:ATP binding"/>
    <property type="evidence" value="ECO:0007669"/>
    <property type="project" value="UniProtKB-UniRule"/>
</dbReference>
<evidence type="ECO:0000256" key="9">
    <source>
        <dbReference type="ARBA" id="ARBA00048679"/>
    </source>
</evidence>
<sequence>MDSRHRSRLQQQHGPAAEPAARGAGGLLSEIRSSIRRQPFSEHYSVIPGTELGRGKFAVVRKCVEKCSGHEFAAKFMRKRRKGRDCRNEILHEIAVLELATPSSRVINLHQVYEMASEMVLVLEYSPEPPSSTSAAAAEEPEEPGAPGVEELIVMATYTLGQCRQSSSSSLETEALDGAKKPVSKCFKFEEPFSKLQEIPGEFIY</sequence>
<evidence type="ECO:0000256" key="5">
    <source>
        <dbReference type="ARBA" id="ARBA00022741"/>
    </source>
</evidence>
<dbReference type="EC" id="2.7.11.1" evidence="1"/>
<dbReference type="InterPro" id="IPR011009">
    <property type="entry name" value="Kinase-like_dom_sf"/>
</dbReference>
<comment type="similarity">
    <text evidence="10">Belongs to the protein kinase superfamily. CAMK Ser/Thr protein kinase family. DAP kinase subfamily.</text>
</comment>
<dbReference type="AlphaFoldDB" id="Q4RG02"/>
<keyword evidence="3" id="KW-0597">Phosphoprotein</keyword>
<evidence type="ECO:0000256" key="2">
    <source>
        <dbReference type="ARBA" id="ARBA00022527"/>
    </source>
</evidence>
<reference evidence="14" key="1">
    <citation type="journal article" date="2004" name="Nature">
        <title>Genome duplication in the teleost fish Tetraodon nigroviridis reveals the early vertebrate proto-karyotype.</title>
        <authorList>
            <person name="Jaillon O."/>
            <person name="Aury J.-M."/>
            <person name="Brunet F."/>
            <person name="Petit J.-L."/>
            <person name="Stange-Thomann N."/>
            <person name="Mauceli E."/>
            <person name="Bouneau L."/>
            <person name="Fischer C."/>
            <person name="Ozouf-Costaz C."/>
            <person name="Bernot A."/>
            <person name="Nicaud S."/>
            <person name="Jaffe D."/>
            <person name="Fisher S."/>
            <person name="Lutfalla G."/>
            <person name="Dossat C."/>
            <person name="Segurens B."/>
            <person name="Dasilva C."/>
            <person name="Salanoubat M."/>
            <person name="Levy M."/>
            <person name="Boudet N."/>
            <person name="Castellano S."/>
            <person name="Anthouard V."/>
            <person name="Jubin C."/>
            <person name="Castelli V."/>
            <person name="Katinka M."/>
            <person name="Vacherie B."/>
            <person name="Biemont C."/>
            <person name="Skalli Z."/>
            <person name="Cattolico L."/>
            <person name="Poulain J."/>
            <person name="De Berardinis V."/>
            <person name="Cruaud C."/>
            <person name="Duprat S."/>
            <person name="Brottier P."/>
            <person name="Coutanceau J.-P."/>
            <person name="Gouzy J."/>
            <person name="Parra G."/>
            <person name="Lardier G."/>
            <person name="Chapple C."/>
            <person name="McKernan K.J."/>
            <person name="McEwan P."/>
            <person name="Bosak S."/>
            <person name="Kellis M."/>
            <person name="Volff J.-N."/>
            <person name="Guigo R."/>
            <person name="Zody M.C."/>
            <person name="Mesirov J."/>
            <person name="Lindblad-Toh K."/>
            <person name="Birren B."/>
            <person name="Nusbaum C."/>
            <person name="Kahn D."/>
            <person name="Robinson-Rechavi M."/>
            <person name="Laudet V."/>
            <person name="Schachter V."/>
            <person name="Quetier F."/>
            <person name="Saurin W."/>
            <person name="Scarpelli C."/>
            <person name="Wincker P."/>
            <person name="Lander E.S."/>
            <person name="Weissenbach J."/>
            <person name="Roest Crollius H."/>
        </authorList>
    </citation>
    <scope>NUCLEOTIDE SEQUENCE [LARGE SCALE GENOMIC DNA]</scope>
</reference>
<evidence type="ECO:0000256" key="4">
    <source>
        <dbReference type="ARBA" id="ARBA00022679"/>
    </source>
</evidence>
<reference evidence="14" key="2">
    <citation type="submission" date="2004-02" db="EMBL/GenBank/DDBJ databases">
        <authorList>
            <consortium name="Genoscope"/>
            <consortium name="Whitehead Institute Centre for Genome Research"/>
        </authorList>
    </citation>
    <scope>NUCLEOTIDE SEQUENCE</scope>
</reference>
<keyword evidence="7 11" id="KW-0067">ATP-binding</keyword>
<feature type="non-terminal residue" evidence="14">
    <location>
        <position position="1"/>
    </location>
</feature>
<evidence type="ECO:0000256" key="8">
    <source>
        <dbReference type="ARBA" id="ARBA00047899"/>
    </source>
</evidence>
<comment type="catalytic activity">
    <reaction evidence="9">
        <text>L-seryl-[protein] + ATP = O-phospho-L-seryl-[protein] + ADP + H(+)</text>
        <dbReference type="Rhea" id="RHEA:17989"/>
        <dbReference type="Rhea" id="RHEA-COMP:9863"/>
        <dbReference type="Rhea" id="RHEA-COMP:11604"/>
        <dbReference type="ChEBI" id="CHEBI:15378"/>
        <dbReference type="ChEBI" id="CHEBI:29999"/>
        <dbReference type="ChEBI" id="CHEBI:30616"/>
        <dbReference type="ChEBI" id="CHEBI:83421"/>
        <dbReference type="ChEBI" id="CHEBI:456216"/>
        <dbReference type="EC" id="2.7.11.1"/>
    </reaction>
</comment>
<keyword evidence="2" id="KW-0723">Serine/threonine-protein kinase</keyword>
<dbReference type="Pfam" id="PF00069">
    <property type="entry name" value="Pkinase"/>
    <property type="match status" value="1"/>
</dbReference>
<organism evidence="14">
    <name type="scientific">Tetraodon nigroviridis</name>
    <name type="common">Spotted green pufferfish</name>
    <name type="synonym">Chelonodon nigroviridis</name>
    <dbReference type="NCBI Taxonomy" id="99883"/>
    <lineage>
        <taxon>Eukaryota</taxon>
        <taxon>Metazoa</taxon>
        <taxon>Chordata</taxon>
        <taxon>Craniata</taxon>
        <taxon>Vertebrata</taxon>
        <taxon>Euteleostomi</taxon>
        <taxon>Actinopterygii</taxon>
        <taxon>Neopterygii</taxon>
        <taxon>Teleostei</taxon>
        <taxon>Neoteleostei</taxon>
        <taxon>Acanthomorphata</taxon>
        <taxon>Eupercaria</taxon>
        <taxon>Tetraodontiformes</taxon>
        <taxon>Tetradontoidea</taxon>
        <taxon>Tetraodontidae</taxon>
        <taxon>Tetraodon</taxon>
    </lineage>
</organism>
<evidence type="ECO:0000256" key="11">
    <source>
        <dbReference type="PROSITE-ProRule" id="PRU10141"/>
    </source>
</evidence>
<dbReference type="InterPro" id="IPR017441">
    <property type="entry name" value="Protein_kinase_ATP_BS"/>
</dbReference>
<protein>
    <recommendedName>
        <fullName evidence="1">non-specific serine/threonine protein kinase</fullName>
        <ecNumber evidence="1">2.7.11.1</ecNumber>
    </recommendedName>
</protein>
<dbReference type="FunFam" id="3.30.200.20:FF:000175">
    <property type="entry name" value="Serine/threonine-protein kinase 17B"/>
    <property type="match status" value="1"/>
</dbReference>
<evidence type="ECO:0000259" key="13">
    <source>
        <dbReference type="PROSITE" id="PS50011"/>
    </source>
</evidence>
<keyword evidence="5 11" id="KW-0547">Nucleotide-binding</keyword>